<dbReference type="Gene3D" id="1.25.40.10">
    <property type="entry name" value="Tetratricopeptide repeat domain"/>
    <property type="match status" value="1"/>
</dbReference>
<name>A0A7W6DY92_9RHOB</name>
<sequence>MRVLLIVTICALVLTLVLGGTAPFGRVLLALGQPSFAVPMFSDPQWRGVALHRAERFEEAEASFAEAGAFYNLGTAAARGGRYARALEAYDLVIHGGDVDARANFDLIAGYYAGLGIDPEALALLTEHNDGATGEAPIAQGNARGAGSGDEVTNTNTMLGLAELDTLGQQGVRRIFDERFMLADDRWLEQLSDVPGEYLAARIALERKGRITLGLSPPEVSP</sequence>
<reference evidence="1 2" key="1">
    <citation type="submission" date="2020-08" db="EMBL/GenBank/DDBJ databases">
        <title>Genomic Encyclopedia of Type Strains, Phase IV (KMG-IV): sequencing the most valuable type-strain genomes for metagenomic binning, comparative biology and taxonomic classification.</title>
        <authorList>
            <person name="Goeker M."/>
        </authorList>
    </citation>
    <scope>NUCLEOTIDE SEQUENCE [LARGE SCALE GENOMIC DNA]</scope>
    <source>
        <strain evidence="1 2">DSM 102235</strain>
    </source>
</reference>
<keyword evidence="2" id="KW-1185">Reference proteome</keyword>
<dbReference type="Proteomes" id="UP000541426">
    <property type="component" value="Unassembled WGS sequence"/>
</dbReference>
<dbReference type="RefSeq" id="WP_183968633.1">
    <property type="nucleotide sequence ID" value="NZ_BAABBZ010000011.1"/>
</dbReference>
<dbReference type="EMBL" id="JACIEJ010000010">
    <property type="protein sequence ID" value="MBB3987479.1"/>
    <property type="molecule type" value="Genomic_DNA"/>
</dbReference>
<dbReference type="InterPro" id="IPR011990">
    <property type="entry name" value="TPR-like_helical_dom_sf"/>
</dbReference>
<organism evidence="1 2">
    <name type="scientific">Sagittula marina</name>
    <dbReference type="NCBI Taxonomy" id="943940"/>
    <lineage>
        <taxon>Bacteria</taxon>
        <taxon>Pseudomonadati</taxon>
        <taxon>Pseudomonadota</taxon>
        <taxon>Alphaproteobacteria</taxon>
        <taxon>Rhodobacterales</taxon>
        <taxon>Roseobacteraceae</taxon>
        <taxon>Sagittula</taxon>
    </lineage>
</organism>
<evidence type="ECO:0000313" key="2">
    <source>
        <dbReference type="Proteomes" id="UP000541426"/>
    </source>
</evidence>
<evidence type="ECO:0000313" key="1">
    <source>
        <dbReference type="EMBL" id="MBB3987479.1"/>
    </source>
</evidence>
<protein>
    <submittedName>
        <fullName evidence="1">Ca-activated chloride channel family protein</fullName>
    </submittedName>
</protein>
<gene>
    <name evidence="1" type="ORF">GGQ68_003826</name>
</gene>
<proteinExistence type="predicted"/>
<comment type="caution">
    <text evidence="1">The sequence shown here is derived from an EMBL/GenBank/DDBJ whole genome shotgun (WGS) entry which is preliminary data.</text>
</comment>
<dbReference type="AlphaFoldDB" id="A0A7W6DY92"/>
<dbReference type="SUPFAM" id="SSF48452">
    <property type="entry name" value="TPR-like"/>
    <property type="match status" value="1"/>
</dbReference>
<accession>A0A7W6DY92</accession>